<evidence type="ECO:0000256" key="1">
    <source>
        <dbReference type="ARBA" id="ARBA00007118"/>
    </source>
</evidence>
<evidence type="ECO:0000313" key="5">
    <source>
        <dbReference type="Proteomes" id="UP001158066"/>
    </source>
</evidence>
<dbReference type="Proteomes" id="UP001158066">
    <property type="component" value="Unassembled WGS sequence"/>
</dbReference>
<dbReference type="CDD" id="cd02151">
    <property type="entry name" value="nitroreductase"/>
    <property type="match status" value="1"/>
</dbReference>
<evidence type="ECO:0000256" key="2">
    <source>
        <dbReference type="ARBA" id="ARBA00023002"/>
    </source>
</evidence>
<proteinExistence type="inferred from homology"/>
<accession>A0AA45WSN5</accession>
<evidence type="ECO:0000259" key="3">
    <source>
        <dbReference type="Pfam" id="PF00881"/>
    </source>
</evidence>
<comment type="similarity">
    <text evidence="1">Belongs to the nitroreductase family.</text>
</comment>
<dbReference type="EMBL" id="FXUF01000001">
    <property type="protein sequence ID" value="SMP38111.1"/>
    <property type="molecule type" value="Genomic_DNA"/>
</dbReference>
<sequence length="176" mass="19830">MLDLLMKRRSIRKYEKRAVEPEKIEQIMKAALLAPSSKKSQPWEFVVVTEPELLKKLSQSREMGAAFVKEAPLAIVILADPAKSNVWVEDAAIAATLIQLEAEILGLGSCWIQVRNRSCDEVRSTEAVIHEMLKIPQHLHVASFIAMGYPAETKQPYSEDDLPENRVFVNRYGVGE</sequence>
<dbReference type="GO" id="GO:0016491">
    <property type="term" value="F:oxidoreductase activity"/>
    <property type="evidence" value="ECO:0007669"/>
    <property type="project" value="UniProtKB-KW"/>
</dbReference>
<dbReference type="PANTHER" id="PTHR43673:SF10">
    <property type="entry name" value="NADH DEHYDROGENASE_NAD(P)H NITROREDUCTASE XCC3605-RELATED"/>
    <property type="match status" value="1"/>
</dbReference>
<dbReference type="Pfam" id="PF00881">
    <property type="entry name" value="Nitroreductase"/>
    <property type="match status" value="2"/>
</dbReference>
<reference evidence="4" key="1">
    <citation type="submission" date="2017-05" db="EMBL/GenBank/DDBJ databases">
        <authorList>
            <person name="Varghese N."/>
            <person name="Submissions S."/>
        </authorList>
    </citation>
    <scope>NUCLEOTIDE SEQUENCE</scope>
    <source>
        <strain evidence="4">Su22</strain>
    </source>
</reference>
<comment type="caution">
    <text evidence="4">The sequence shown here is derived from an EMBL/GenBank/DDBJ whole genome shotgun (WGS) entry which is preliminary data.</text>
</comment>
<dbReference type="InterPro" id="IPR029479">
    <property type="entry name" value="Nitroreductase"/>
</dbReference>
<dbReference type="Gene3D" id="3.40.109.10">
    <property type="entry name" value="NADH Oxidase"/>
    <property type="match status" value="1"/>
</dbReference>
<organism evidence="4 5">
    <name type="scientific">Anoxynatronum buryatiense</name>
    <dbReference type="NCBI Taxonomy" id="489973"/>
    <lineage>
        <taxon>Bacteria</taxon>
        <taxon>Bacillati</taxon>
        <taxon>Bacillota</taxon>
        <taxon>Clostridia</taxon>
        <taxon>Eubacteriales</taxon>
        <taxon>Clostridiaceae</taxon>
        <taxon>Anoxynatronum</taxon>
    </lineage>
</organism>
<dbReference type="PANTHER" id="PTHR43673">
    <property type="entry name" value="NAD(P)H NITROREDUCTASE YDGI-RELATED"/>
    <property type="match status" value="1"/>
</dbReference>
<protein>
    <submittedName>
        <fullName evidence="4">Nitroreductase</fullName>
    </submittedName>
</protein>
<feature type="domain" description="Nitroreductase" evidence="3">
    <location>
        <begin position="62"/>
        <end position="149"/>
    </location>
</feature>
<name>A0AA45WSN5_9CLOT</name>
<feature type="domain" description="Nitroreductase" evidence="3">
    <location>
        <begin position="6"/>
        <end position="59"/>
    </location>
</feature>
<keyword evidence="2" id="KW-0560">Oxidoreductase</keyword>
<evidence type="ECO:0000313" key="4">
    <source>
        <dbReference type="EMBL" id="SMP38111.1"/>
    </source>
</evidence>
<dbReference type="InterPro" id="IPR000415">
    <property type="entry name" value="Nitroreductase-like"/>
</dbReference>
<dbReference type="AlphaFoldDB" id="A0AA45WSN5"/>
<gene>
    <name evidence="4" type="ORF">SAMN06296020_10151</name>
</gene>
<keyword evidence="5" id="KW-1185">Reference proteome</keyword>
<dbReference type="SUPFAM" id="SSF55469">
    <property type="entry name" value="FMN-dependent nitroreductase-like"/>
    <property type="match status" value="1"/>
</dbReference>
<dbReference type="RefSeq" id="WP_283407419.1">
    <property type="nucleotide sequence ID" value="NZ_FXUF01000001.1"/>
</dbReference>